<dbReference type="InterPro" id="IPR039420">
    <property type="entry name" value="WalR-like"/>
</dbReference>
<evidence type="ECO:0000259" key="5">
    <source>
        <dbReference type="PROSITE" id="PS51755"/>
    </source>
</evidence>
<dbReference type="InterPro" id="IPR001867">
    <property type="entry name" value="OmpR/PhoB-type_DNA-bd"/>
</dbReference>
<dbReference type="GO" id="GO:0006355">
    <property type="term" value="P:regulation of DNA-templated transcription"/>
    <property type="evidence" value="ECO:0007669"/>
    <property type="project" value="InterPro"/>
</dbReference>
<dbReference type="GO" id="GO:0000976">
    <property type="term" value="F:transcription cis-regulatory region binding"/>
    <property type="evidence" value="ECO:0007669"/>
    <property type="project" value="TreeGrafter"/>
</dbReference>
<dbReference type="InterPro" id="IPR036388">
    <property type="entry name" value="WH-like_DNA-bd_sf"/>
</dbReference>
<protein>
    <submittedName>
        <fullName evidence="6">DNA-binding response regulator</fullName>
    </submittedName>
</protein>
<gene>
    <name evidence="6" type="ORF">GRO01_10990</name>
</gene>
<dbReference type="SMART" id="SM00862">
    <property type="entry name" value="Trans_reg_C"/>
    <property type="match status" value="1"/>
</dbReference>
<feature type="DNA-binding region" description="OmpR/PhoB-type" evidence="3">
    <location>
        <begin position="127"/>
        <end position="225"/>
    </location>
</feature>
<dbReference type="PANTHER" id="PTHR48111:SF36">
    <property type="entry name" value="TRANSCRIPTIONAL REGULATORY PROTEIN CUTR"/>
    <property type="match status" value="1"/>
</dbReference>
<comment type="caution">
    <text evidence="6">The sequence shown here is derived from an EMBL/GenBank/DDBJ whole genome shotgun (WGS) entry which is preliminary data.</text>
</comment>
<sequence length="241" mass="27004">MRLMIMSPDSGYADGLAKNLQSAGFGADVFTTLDDANEALTASNYSLVLLDSTSSDGVYSVWWQARCRCRCRRHDGDEFLVLIANCQDERIAALEAGADDSVTRDVSPRELVARVRTIMRRPRIRSAEQHQFSDLTLCTATREVRVGNLELTLQRRETLILESLMRRRGHVVPRAGLEHDVYGAQAEYCPNSLEVRVSRIRRQLAKARSLVTIESVRGVGYRLAARLDKDMGMAQSQELTA</sequence>
<dbReference type="GO" id="GO:0005829">
    <property type="term" value="C:cytosol"/>
    <property type="evidence" value="ECO:0007669"/>
    <property type="project" value="TreeGrafter"/>
</dbReference>
<feature type="domain" description="Response regulatory" evidence="4">
    <location>
        <begin position="2"/>
        <end position="119"/>
    </location>
</feature>
<name>A0A4Y3M4H7_9PROT</name>
<feature type="domain" description="OmpR/PhoB-type" evidence="5">
    <location>
        <begin position="127"/>
        <end position="225"/>
    </location>
</feature>
<dbReference type="InterPro" id="IPR001789">
    <property type="entry name" value="Sig_transdc_resp-reg_receiver"/>
</dbReference>
<keyword evidence="7" id="KW-1185">Reference proteome</keyword>
<dbReference type="AlphaFoldDB" id="A0A4Y3M4H7"/>
<dbReference type="GO" id="GO:0000156">
    <property type="term" value="F:phosphorelay response regulator activity"/>
    <property type="evidence" value="ECO:0007669"/>
    <property type="project" value="TreeGrafter"/>
</dbReference>
<evidence type="ECO:0000259" key="4">
    <source>
        <dbReference type="PROSITE" id="PS50110"/>
    </source>
</evidence>
<dbReference type="RefSeq" id="WP_062508262.1">
    <property type="nucleotide sequence ID" value="NZ_BAQZ01000033.1"/>
</dbReference>
<proteinExistence type="predicted"/>
<organism evidence="6 7">
    <name type="scientific">Gluconobacter roseus NBRC 3990</name>
    <dbReference type="NCBI Taxonomy" id="1307950"/>
    <lineage>
        <taxon>Bacteria</taxon>
        <taxon>Pseudomonadati</taxon>
        <taxon>Pseudomonadota</taxon>
        <taxon>Alphaproteobacteria</taxon>
        <taxon>Acetobacterales</taxon>
        <taxon>Acetobacteraceae</taxon>
        <taxon>Gluconobacter</taxon>
    </lineage>
</organism>
<dbReference type="SUPFAM" id="SSF46894">
    <property type="entry name" value="C-terminal effector domain of the bipartite response regulators"/>
    <property type="match status" value="1"/>
</dbReference>
<reference evidence="6 7" key="1">
    <citation type="submission" date="2019-06" db="EMBL/GenBank/DDBJ databases">
        <title>Whole genome shotgun sequence of Gluconobacter roseus NBRC 3990.</title>
        <authorList>
            <person name="Hosoyama A."/>
            <person name="Uohara A."/>
            <person name="Ohji S."/>
            <person name="Ichikawa N."/>
        </authorList>
    </citation>
    <scope>NUCLEOTIDE SEQUENCE [LARGE SCALE GENOMIC DNA]</scope>
    <source>
        <strain evidence="6 7">NBRC 3990</strain>
    </source>
</reference>
<evidence type="ECO:0000256" key="1">
    <source>
        <dbReference type="ARBA" id="ARBA00023125"/>
    </source>
</evidence>
<dbReference type="Pfam" id="PF00486">
    <property type="entry name" value="Trans_reg_C"/>
    <property type="match status" value="1"/>
</dbReference>
<dbReference type="CDD" id="cd00383">
    <property type="entry name" value="trans_reg_C"/>
    <property type="match status" value="1"/>
</dbReference>
<dbReference type="InterPro" id="IPR016032">
    <property type="entry name" value="Sig_transdc_resp-reg_C-effctor"/>
</dbReference>
<accession>A0A4Y3M4H7</accession>
<evidence type="ECO:0000256" key="2">
    <source>
        <dbReference type="PROSITE-ProRule" id="PRU00169"/>
    </source>
</evidence>
<feature type="modified residue" description="4-aspartylphosphate" evidence="2">
    <location>
        <position position="51"/>
    </location>
</feature>
<dbReference type="Gene3D" id="1.10.10.10">
    <property type="entry name" value="Winged helix-like DNA-binding domain superfamily/Winged helix DNA-binding domain"/>
    <property type="match status" value="1"/>
</dbReference>
<dbReference type="Gene3D" id="6.10.250.690">
    <property type="match status" value="1"/>
</dbReference>
<dbReference type="GO" id="GO:0032993">
    <property type="term" value="C:protein-DNA complex"/>
    <property type="evidence" value="ECO:0007669"/>
    <property type="project" value="TreeGrafter"/>
</dbReference>
<dbReference type="Proteomes" id="UP000320772">
    <property type="component" value="Unassembled WGS sequence"/>
</dbReference>
<dbReference type="PANTHER" id="PTHR48111">
    <property type="entry name" value="REGULATOR OF RPOS"/>
    <property type="match status" value="1"/>
</dbReference>
<dbReference type="SUPFAM" id="SSF52172">
    <property type="entry name" value="CheY-like"/>
    <property type="match status" value="1"/>
</dbReference>
<dbReference type="InterPro" id="IPR011006">
    <property type="entry name" value="CheY-like_superfamily"/>
</dbReference>
<dbReference type="PROSITE" id="PS51755">
    <property type="entry name" value="OMPR_PHOB"/>
    <property type="match status" value="1"/>
</dbReference>
<evidence type="ECO:0000256" key="3">
    <source>
        <dbReference type="PROSITE-ProRule" id="PRU01091"/>
    </source>
</evidence>
<evidence type="ECO:0000313" key="6">
    <source>
        <dbReference type="EMBL" id="GEB03523.1"/>
    </source>
</evidence>
<dbReference type="PROSITE" id="PS50110">
    <property type="entry name" value="RESPONSE_REGULATORY"/>
    <property type="match status" value="1"/>
</dbReference>
<keyword evidence="2" id="KW-0597">Phosphoprotein</keyword>
<evidence type="ECO:0000313" key="7">
    <source>
        <dbReference type="Proteomes" id="UP000320772"/>
    </source>
</evidence>
<dbReference type="EMBL" id="BJLY01000002">
    <property type="protein sequence ID" value="GEB03523.1"/>
    <property type="molecule type" value="Genomic_DNA"/>
</dbReference>
<keyword evidence="1 3" id="KW-0238">DNA-binding</keyword>